<dbReference type="Proteomes" id="UP001381693">
    <property type="component" value="Unassembled WGS sequence"/>
</dbReference>
<feature type="coiled-coil region" evidence="1">
    <location>
        <begin position="303"/>
        <end position="383"/>
    </location>
</feature>
<gene>
    <name evidence="2" type="ORF">SK128_004525</name>
</gene>
<protein>
    <submittedName>
        <fullName evidence="2">Uncharacterized protein</fullName>
    </submittedName>
</protein>
<evidence type="ECO:0000313" key="2">
    <source>
        <dbReference type="EMBL" id="KAK7080653.1"/>
    </source>
</evidence>
<accession>A0AAN8XHY8</accession>
<dbReference type="PANTHER" id="PTHR22091:SF1">
    <property type="entry name" value="COILED-COIL DOMAIN-CONTAINING PROTEIN 77"/>
    <property type="match status" value="1"/>
</dbReference>
<keyword evidence="3" id="KW-1185">Reference proteome</keyword>
<reference evidence="2 3" key="1">
    <citation type="submission" date="2023-11" db="EMBL/GenBank/DDBJ databases">
        <title>Halocaridina rubra genome assembly.</title>
        <authorList>
            <person name="Smith C."/>
        </authorList>
    </citation>
    <scope>NUCLEOTIDE SEQUENCE [LARGE SCALE GENOMIC DNA]</scope>
    <source>
        <strain evidence="2">EP-1</strain>
        <tissue evidence="2">Whole</tissue>
    </source>
</reference>
<dbReference type="EMBL" id="JAXCGZ010005833">
    <property type="protein sequence ID" value="KAK7080653.1"/>
    <property type="molecule type" value="Genomic_DNA"/>
</dbReference>
<keyword evidence="1" id="KW-0175">Coiled coil</keyword>
<organism evidence="2 3">
    <name type="scientific">Halocaridina rubra</name>
    <name type="common">Hawaiian red shrimp</name>
    <dbReference type="NCBI Taxonomy" id="373956"/>
    <lineage>
        <taxon>Eukaryota</taxon>
        <taxon>Metazoa</taxon>
        <taxon>Ecdysozoa</taxon>
        <taxon>Arthropoda</taxon>
        <taxon>Crustacea</taxon>
        <taxon>Multicrustacea</taxon>
        <taxon>Malacostraca</taxon>
        <taxon>Eumalacostraca</taxon>
        <taxon>Eucarida</taxon>
        <taxon>Decapoda</taxon>
        <taxon>Pleocyemata</taxon>
        <taxon>Caridea</taxon>
        <taxon>Atyoidea</taxon>
        <taxon>Atyidae</taxon>
        <taxon>Halocaridina</taxon>
    </lineage>
</organism>
<evidence type="ECO:0000313" key="3">
    <source>
        <dbReference type="Proteomes" id="UP001381693"/>
    </source>
</evidence>
<feature type="coiled-coil region" evidence="1">
    <location>
        <begin position="230"/>
        <end position="264"/>
    </location>
</feature>
<comment type="caution">
    <text evidence="2">The sequence shown here is derived from an EMBL/GenBank/DDBJ whole genome shotgun (WGS) entry which is preliminary data.</text>
</comment>
<dbReference type="GO" id="GO:0005813">
    <property type="term" value="C:centrosome"/>
    <property type="evidence" value="ECO:0007669"/>
    <property type="project" value="TreeGrafter"/>
</dbReference>
<evidence type="ECO:0000256" key="1">
    <source>
        <dbReference type="SAM" id="Coils"/>
    </source>
</evidence>
<dbReference type="AlphaFoldDB" id="A0AAN8XHY8"/>
<name>A0AAN8XHY8_HALRR</name>
<dbReference type="PANTHER" id="PTHR22091">
    <property type="entry name" value="COILED-COIL DOMAIN-CONTAINING PROTEIN 77"/>
    <property type="match status" value="1"/>
</dbReference>
<dbReference type="InterPro" id="IPR037696">
    <property type="entry name" value="CCDC77"/>
</dbReference>
<proteinExistence type="predicted"/>
<sequence length="465" mass="54453">MRHSDQRKRNVSFSYKCTGEHNINVGEELAKLQPSQRLLDYYREKITKFENEYQHMKILIEKCEQVNKPTFLEDERRQMVRELVELRSALSDVNIFIHAERQQVMRLHSEKERLNLDVLEAEKKIALLLSLSGLTEGELKVFLRDPKRISLIKQKLPPNLKKLQEKLTDSFPESGNNENELMLAAHVKSLERQVQQAESSWLEEKSAILQERTLTAAEVKLHLEKDEAQINLLASRLQETQLHLNNATKQTLSKTAEVEELEKKWLAERDHLLSVLATVQDNLPFVSHMEAVQRSGSYTDLTKIKSTCELKDLRRENEILKREFSDAEELRAMYESQCLKLEQTMCKLREQKEASELLYKERNQKLHQQIESLQRDKRRVDERRKFDLKGFQSDIQLIRNDVKTLVAQIYKITMVMYGDSHHPVNLEALNEMQAVSALVRRVQKVLGDTRRKMLSVETEISNEPS</sequence>